<evidence type="ECO:0000259" key="1">
    <source>
        <dbReference type="Pfam" id="PF13443"/>
    </source>
</evidence>
<reference evidence="2" key="2">
    <citation type="submission" date="2013-03" db="EMBL/GenBank/DDBJ databases">
        <title>The Genome Sequence of Oribacterium sp. ACB1.</title>
        <authorList>
            <consortium name="The Broad Institute Genomics Platform"/>
            <consortium name="The Broad Institute Genome Sequencing Center for Infectious Disease"/>
            <person name="Earl A."/>
            <person name="Ward D."/>
            <person name="Feldgarden M."/>
            <person name="Gevers D."/>
            <person name="Sizova M."/>
            <person name="Hazen A."/>
            <person name="Epstein S."/>
            <person name="Walker B."/>
            <person name="Young S."/>
            <person name="Zeng Q."/>
            <person name="Gargeya S."/>
            <person name="Fitzgerald M."/>
            <person name="Haas B."/>
            <person name="Abouelleil A."/>
            <person name="Allen A.W."/>
            <person name="Alvarado L."/>
            <person name="Arachchi H.M."/>
            <person name="Berlin A.M."/>
            <person name="Chapman S.B."/>
            <person name="Gainer-Dewar J."/>
            <person name="Goldberg J."/>
            <person name="Griggs A."/>
            <person name="Gujja S."/>
            <person name="Hansen M."/>
            <person name="Howarth C."/>
            <person name="Imamovic A."/>
            <person name="Ireland A."/>
            <person name="Larimer J."/>
            <person name="McCowan C."/>
            <person name="Murphy C."/>
            <person name="Pearson M."/>
            <person name="Poon T.W."/>
            <person name="Priest M."/>
            <person name="Roberts A."/>
            <person name="Saif S."/>
            <person name="Shea T."/>
            <person name="Sisk P."/>
            <person name="Sykes S."/>
            <person name="Wortman J."/>
            <person name="Nusbaum C."/>
            <person name="Birren B."/>
        </authorList>
    </citation>
    <scope>NUCLEOTIDE SEQUENCE [LARGE SCALE GENOMIC DNA]</scope>
    <source>
        <strain evidence="2">ACB1</strain>
    </source>
</reference>
<dbReference type="AlphaFoldDB" id="G9WQ91"/>
<keyword evidence="3" id="KW-1185">Reference proteome</keyword>
<reference evidence="2" key="1">
    <citation type="submission" date="2011-08" db="EMBL/GenBank/DDBJ databases">
        <authorList>
            <consortium name="The Broad Institute Genome Sequencing Platform"/>
            <person name="Earl A."/>
            <person name="Ward D."/>
            <person name="Feldgarden M."/>
            <person name="Gevers D."/>
            <person name="Sizova M."/>
            <person name="Hazen A."/>
            <person name="Epstein S."/>
            <person name="Young S.K."/>
            <person name="Zeng Q."/>
            <person name="Gargeya S."/>
            <person name="Fitzgerald M."/>
            <person name="Haas B."/>
            <person name="Abouelleil A."/>
            <person name="Alvarado L."/>
            <person name="Arachchi H.M."/>
            <person name="Berlin A."/>
            <person name="Brown A."/>
            <person name="Chapman S.B."/>
            <person name="Chen Z."/>
            <person name="Dunbar C."/>
            <person name="Freedman E."/>
            <person name="Gearin G."/>
            <person name="Gellesch M."/>
            <person name="Goldberg J."/>
            <person name="Griggs A."/>
            <person name="Gujja S."/>
            <person name="Heiman D."/>
            <person name="Howarth C."/>
            <person name="Larson L."/>
            <person name="Lui A."/>
            <person name="MacDonald P.J.P."/>
            <person name="Montmayeur A."/>
            <person name="Murphy C."/>
            <person name="Neiman D."/>
            <person name="Pearson M."/>
            <person name="Priest M."/>
            <person name="Roberts A."/>
            <person name="Saif S."/>
            <person name="Shea T."/>
            <person name="Shenoy N."/>
            <person name="Sisk P."/>
            <person name="Stolte C."/>
            <person name="Sykes S."/>
            <person name="Wortman J."/>
            <person name="Nusbaum C."/>
            <person name="Birren B."/>
        </authorList>
    </citation>
    <scope>NUCLEOTIDE SEQUENCE</scope>
    <source>
        <strain evidence="2">ACB1</strain>
    </source>
</reference>
<gene>
    <name evidence="2" type="ORF">HMPREF9625_01524</name>
</gene>
<organism evidence="2 3">
    <name type="scientific">Oribacterium parvum ACB1</name>
    <dbReference type="NCBI Taxonomy" id="796943"/>
    <lineage>
        <taxon>Bacteria</taxon>
        <taxon>Bacillati</taxon>
        <taxon>Bacillota</taxon>
        <taxon>Clostridia</taxon>
        <taxon>Lachnospirales</taxon>
        <taxon>Lachnospiraceae</taxon>
        <taxon>Oribacterium</taxon>
    </lineage>
</organism>
<dbReference type="HOGENOM" id="CLU_163208_0_0_9"/>
<evidence type="ECO:0000313" key="2">
    <source>
        <dbReference type="EMBL" id="EHL09551.1"/>
    </source>
</evidence>
<proteinExistence type="predicted"/>
<name>G9WQ91_9FIRM</name>
<dbReference type="InterPro" id="IPR001387">
    <property type="entry name" value="Cro/C1-type_HTH"/>
</dbReference>
<dbReference type="Proteomes" id="UP000018461">
    <property type="component" value="Unassembled WGS sequence"/>
</dbReference>
<feature type="domain" description="HTH cro/C1-type" evidence="1">
    <location>
        <begin position="16"/>
        <end position="78"/>
    </location>
</feature>
<dbReference type="Pfam" id="PF13443">
    <property type="entry name" value="HTH_26"/>
    <property type="match status" value="1"/>
</dbReference>
<accession>G9WQ91</accession>
<evidence type="ECO:0000313" key="3">
    <source>
        <dbReference type="Proteomes" id="UP000018461"/>
    </source>
</evidence>
<dbReference type="SUPFAM" id="SSF47413">
    <property type="entry name" value="lambda repressor-like DNA-binding domains"/>
    <property type="match status" value="1"/>
</dbReference>
<dbReference type="EMBL" id="AFZC02000002">
    <property type="protein sequence ID" value="EHL09551.1"/>
    <property type="molecule type" value="Genomic_DNA"/>
</dbReference>
<dbReference type="InterPro" id="IPR010982">
    <property type="entry name" value="Lambda_DNA-bd_dom_sf"/>
</dbReference>
<dbReference type="Gene3D" id="1.10.260.40">
    <property type="entry name" value="lambda repressor-like DNA-binding domains"/>
    <property type="match status" value="1"/>
</dbReference>
<dbReference type="GO" id="GO:0003677">
    <property type="term" value="F:DNA binding"/>
    <property type="evidence" value="ECO:0007669"/>
    <property type="project" value="InterPro"/>
</dbReference>
<dbReference type="CDD" id="cd00093">
    <property type="entry name" value="HTH_XRE"/>
    <property type="match status" value="1"/>
</dbReference>
<protein>
    <recommendedName>
        <fullName evidence="1">HTH cro/C1-type domain-containing protein</fullName>
    </recommendedName>
</protein>
<sequence length="121" mass="14062">MRFDELFEQRSLVASKLKDCLRDKGYTKVSFAKKAEISRPTLDKLLSGNIDSKTTFDRHIHKILKMMNMTVDELMFYSAQRSRSVVAVYSQNAPENHEMSDAARKQYDLLLDIIDLCAVYY</sequence>
<dbReference type="RefSeq" id="WP_009535370.1">
    <property type="nucleotide sequence ID" value="NZ_KE148312.1"/>
</dbReference>
<dbReference type="STRING" id="796943.HMPREF9625_01524"/>
<comment type="caution">
    <text evidence="2">The sequence shown here is derived from an EMBL/GenBank/DDBJ whole genome shotgun (WGS) entry which is preliminary data.</text>
</comment>